<evidence type="ECO:0000256" key="13">
    <source>
        <dbReference type="ARBA" id="ARBA00037910"/>
    </source>
</evidence>
<dbReference type="GO" id="GO:0048366">
    <property type="term" value="P:leaf development"/>
    <property type="evidence" value="ECO:0007669"/>
    <property type="project" value="UniProtKB-ARBA"/>
</dbReference>
<evidence type="ECO:0000256" key="9">
    <source>
        <dbReference type="ARBA" id="ARBA00023002"/>
    </source>
</evidence>
<organism evidence="20 21">
    <name type="scientific">Carex littledalei</name>
    <dbReference type="NCBI Taxonomy" id="544730"/>
    <lineage>
        <taxon>Eukaryota</taxon>
        <taxon>Viridiplantae</taxon>
        <taxon>Streptophyta</taxon>
        <taxon>Embryophyta</taxon>
        <taxon>Tracheophyta</taxon>
        <taxon>Spermatophyta</taxon>
        <taxon>Magnoliopsida</taxon>
        <taxon>Liliopsida</taxon>
        <taxon>Poales</taxon>
        <taxon>Cyperaceae</taxon>
        <taxon>Cyperoideae</taxon>
        <taxon>Cariceae</taxon>
        <taxon>Carex</taxon>
        <taxon>Carex subgen. Euthyceras</taxon>
    </lineage>
</organism>
<dbReference type="FunFam" id="1.10.630.10:FF:000048">
    <property type="entry name" value="3-epi-6-deoxocathasterone 23-monooxygenase CYP90D1"/>
    <property type="match status" value="1"/>
</dbReference>
<evidence type="ECO:0000256" key="3">
    <source>
        <dbReference type="ARBA" id="ARBA00004972"/>
    </source>
</evidence>
<evidence type="ECO:0000256" key="7">
    <source>
        <dbReference type="ARBA" id="ARBA00022723"/>
    </source>
</evidence>
<keyword evidence="11 18" id="KW-0503">Monooxygenase</keyword>
<evidence type="ECO:0000256" key="15">
    <source>
        <dbReference type="ARBA" id="ARBA00068727"/>
    </source>
</evidence>
<dbReference type="GO" id="GO:0016709">
    <property type="term" value="F:oxidoreductase activity, acting on paired donors, with incorporation or reduction of molecular oxygen, NAD(P)H as one donor, and incorporation of one atom of oxygen"/>
    <property type="evidence" value="ECO:0007669"/>
    <property type="project" value="UniProtKB-ARBA"/>
</dbReference>
<dbReference type="GO" id="GO:0016132">
    <property type="term" value="P:brassinosteroid biosynthetic process"/>
    <property type="evidence" value="ECO:0007669"/>
    <property type="project" value="TreeGrafter"/>
</dbReference>
<keyword evidence="10 17" id="KW-0408">Iron</keyword>
<dbReference type="OrthoDB" id="3945418at2759"/>
<keyword evidence="5 17" id="KW-0349">Heme</keyword>
<comment type="pathway">
    <text evidence="14">Steroid biosynthesis.</text>
</comment>
<dbReference type="EMBL" id="SWLB01000018">
    <property type="protein sequence ID" value="KAF3326880.1"/>
    <property type="molecule type" value="Genomic_DNA"/>
</dbReference>
<comment type="caution">
    <text evidence="20">The sequence shown here is derived from an EMBL/GenBank/DDBJ whole genome shotgun (WGS) entry which is preliminary data.</text>
</comment>
<feature type="transmembrane region" description="Helical" evidence="19">
    <location>
        <begin position="12"/>
        <end position="31"/>
    </location>
</feature>
<reference evidence="20" key="1">
    <citation type="submission" date="2020-01" db="EMBL/GenBank/DDBJ databases">
        <title>Genome sequence of Kobresia littledalei, the first chromosome-level genome in the family Cyperaceae.</title>
        <authorList>
            <person name="Qu G."/>
        </authorList>
    </citation>
    <scope>NUCLEOTIDE SEQUENCE</scope>
    <source>
        <strain evidence="20">C.B.Clarke</strain>
        <tissue evidence="20">Leaf</tissue>
    </source>
</reference>
<dbReference type="GO" id="GO:0020037">
    <property type="term" value="F:heme binding"/>
    <property type="evidence" value="ECO:0007669"/>
    <property type="project" value="InterPro"/>
</dbReference>
<keyword evidence="12 19" id="KW-0472">Membrane</keyword>
<comment type="cofactor">
    <cofactor evidence="1 17">
        <name>heme</name>
        <dbReference type="ChEBI" id="CHEBI:30413"/>
    </cofactor>
</comment>
<evidence type="ECO:0000313" key="21">
    <source>
        <dbReference type="Proteomes" id="UP000623129"/>
    </source>
</evidence>
<evidence type="ECO:0000256" key="14">
    <source>
        <dbReference type="ARBA" id="ARBA00060577"/>
    </source>
</evidence>
<dbReference type="AlphaFoldDB" id="A0A833VHS3"/>
<proteinExistence type="inferred from homology"/>
<evidence type="ECO:0000256" key="2">
    <source>
        <dbReference type="ARBA" id="ARBA00004167"/>
    </source>
</evidence>
<keyword evidence="6 19" id="KW-0812">Transmembrane</keyword>
<sequence>MEKFCFQKTAWFINIVIVIIVITSSLVIYYWRWKTERRAKGQKARLPSGTLGWPIIGETLDFISCAYSPSPESFMEKRCRLYGKVFKSHLFGGPAIVSTSAEVSRVVLQSDTRSFVPWYPKSLTELMGKSSILLINGNLQRRVHGLVGSFFKSSQLKSQITRDMQSYVETSMNSWRDGQLVFIQKEAKSIIFQILVRGLIGLEPGKEMQFLKSQFHEFIAGLMSLPIKLPGSRLYRSLKAKKKMASLIQKIIQEKRQRNASKRSCNAQDAIDVLMEYSDDELTDDLISDNMIDLMIPAEDSVPVLVTLATKYLSECPLALKQLEEENMQLKKQKEDSGEPLEWTDYMSLSFTQHVITETLRLGNIITGIMRKAVRDVEIKGHLIPKGWCMFVYFRSIHLDNEIYDDPYKFNPWRWKERETSTSTFMPFGGGQRLCPGIDLARLEAAIFLHHLVTTFSWVAESDQIINFPTVIRLCSAQTSKYMDEFHVPTGSNLVDDDFDENKFLMIMPCL</sequence>
<protein>
    <recommendedName>
        <fullName evidence="15">Cytochrome P450 90D2</fullName>
    </recommendedName>
    <alternativeName>
        <fullName evidence="16">3-dehydro-6-deoxoteasterone synthase</fullName>
    </alternativeName>
</protein>
<dbReference type="PROSITE" id="PS00086">
    <property type="entry name" value="CYTOCHROME_P450"/>
    <property type="match status" value="1"/>
</dbReference>
<evidence type="ECO:0000256" key="6">
    <source>
        <dbReference type="ARBA" id="ARBA00022692"/>
    </source>
</evidence>
<dbReference type="GO" id="GO:0048443">
    <property type="term" value="P:stamen development"/>
    <property type="evidence" value="ECO:0007669"/>
    <property type="project" value="UniProtKB-ARBA"/>
</dbReference>
<comment type="subcellular location">
    <subcellularLocation>
        <location evidence="2">Membrane</location>
        <topology evidence="2">Single-pass membrane protein</topology>
    </subcellularLocation>
</comment>
<name>A0A833VHS3_9POAL</name>
<keyword evidence="9 18" id="KW-0560">Oxidoreductase</keyword>
<dbReference type="Pfam" id="PF00067">
    <property type="entry name" value="p450"/>
    <property type="match status" value="1"/>
</dbReference>
<dbReference type="InterPro" id="IPR017972">
    <property type="entry name" value="Cyt_P450_CS"/>
</dbReference>
<feature type="binding site" description="axial binding residue" evidence="17">
    <location>
        <position position="435"/>
    </location>
    <ligand>
        <name>heme</name>
        <dbReference type="ChEBI" id="CHEBI:30413"/>
    </ligand>
    <ligandPart>
        <name>Fe</name>
        <dbReference type="ChEBI" id="CHEBI:18248"/>
    </ligandPart>
</feature>
<dbReference type="GO" id="GO:0005506">
    <property type="term" value="F:iron ion binding"/>
    <property type="evidence" value="ECO:0007669"/>
    <property type="project" value="InterPro"/>
</dbReference>
<dbReference type="GO" id="GO:0016020">
    <property type="term" value="C:membrane"/>
    <property type="evidence" value="ECO:0007669"/>
    <property type="project" value="UniProtKB-SubCell"/>
</dbReference>
<comment type="pathway">
    <text evidence="3">Hormone biosynthesis.</text>
</comment>
<dbReference type="InterPro" id="IPR001128">
    <property type="entry name" value="Cyt_P450"/>
</dbReference>
<keyword evidence="21" id="KW-1185">Reference proteome</keyword>
<evidence type="ECO:0000256" key="10">
    <source>
        <dbReference type="ARBA" id="ARBA00023004"/>
    </source>
</evidence>
<evidence type="ECO:0000313" key="20">
    <source>
        <dbReference type="EMBL" id="KAF3326880.1"/>
    </source>
</evidence>
<evidence type="ECO:0000256" key="11">
    <source>
        <dbReference type="ARBA" id="ARBA00023033"/>
    </source>
</evidence>
<evidence type="ECO:0000256" key="16">
    <source>
        <dbReference type="ARBA" id="ARBA00078099"/>
    </source>
</evidence>
<keyword evidence="7 17" id="KW-0479">Metal-binding</keyword>
<evidence type="ECO:0000256" key="17">
    <source>
        <dbReference type="PIRSR" id="PIRSR602401-1"/>
    </source>
</evidence>
<dbReference type="InterPro" id="IPR002401">
    <property type="entry name" value="Cyt_P450_E_grp-I"/>
</dbReference>
<evidence type="ECO:0000256" key="4">
    <source>
        <dbReference type="ARBA" id="ARBA00010617"/>
    </source>
</evidence>
<comment type="similarity">
    <text evidence="4 18">Belongs to the cytochrome P450 family.</text>
</comment>
<dbReference type="InterPro" id="IPR036396">
    <property type="entry name" value="Cyt_P450_sf"/>
</dbReference>
<evidence type="ECO:0000256" key="8">
    <source>
        <dbReference type="ARBA" id="ARBA00022989"/>
    </source>
</evidence>
<evidence type="ECO:0000256" key="18">
    <source>
        <dbReference type="RuleBase" id="RU000461"/>
    </source>
</evidence>
<evidence type="ECO:0000256" key="12">
    <source>
        <dbReference type="ARBA" id="ARBA00023136"/>
    </source>
</evidence>
<keyword evidence="8 19" id="KW-1133">Transmembrane helix</keyword>
<accession>A0A833VHS3</accession>
<evidence type="ECO:0000256" key="19">
    <source>
        <dbReference type="SAM" id="Phobius"/>
    </source>
</evidence>
<dbReference type="SUPFAM" id="SSF48264">
    <property type="entry name" value="Cytochrome P450"/>
    <property type="match status" value="1"/>
</dbReference>
<evidence type="ECO:0000256" key="1">
    <source>
        <dbReference type="ARBA" id="ARBA00001971"/>
    </source>
</evidence>
<dbReference type="CDD" id="cd11043">
    <property type="entry name" value="CYP90-like"/>
    <property type="match status" value="1"/>
</dbReference>
<dbReference type="PRINTS" id="PR00463">
    <property type="entry name" value="EP450I"/>
</dbReference>
<dbReference type="PANTHER" id="PTHR24286:SF30">
    <property type="entry name" value="3-EPI-6-DEOXOCATHASTERONE 23-MONOOXYGENASE CYP90D1"/>
    <property type="match status" value="1"/>
</dbReference>
<dbReference type="GO" id="GO:0010268">
    <property type="term" value="P:brassinosteroid homeostasis"/>
    <property type="evidence" value="ECO:0007669"/>
    <property type="project" value="TreeGrafter"/>
</dbReference>
<dbReference type="Proteomes" id="UP000623129">
    <property type="component" value="Unassembled WGS sequence"/>
</dbReference>
<dbReference type="PANTHER" id="PTHR24286">
    <property type="entry name" value="CYTOCHROME P450 26"/>
    <property type="match status" value="1"/>
</dbReference>
<comment type="pathway">
    <text evidence="13">Plant hormone biosynthesis; brassinosteroid biosynthesis.</text>
</comment>
<gene>
    <name evidence="20" type="ORF">FCM35_KLT08510</name>
</gene>
<dbReference type="GO" id="GO:0016125">
    <property type="term" value="P:sterol metabolic process"/>
    <property type="evidence" value="ECO:0007669"/>
    <property type="project" value="TreeGrafter"/>
</dbReference>
<dbReference type="GO" id="GO:0048441">
    <property type="term" value="P:petal development"/>
    <property type="evidence" value="ECO:0007669"/>
    <property type="project" value="UniProtKB-ARBA"/>
</dbReference>
<evidence type="ECO:0000256" key="5">
    <source>
        <dbReference type="ARBA" id="ARBA00022617"/>
    </source>
</evidence>
<dbReference type="Gene3D" id="1.10.630.10">
    <property type="entry name" value="Cytochrome P450"/>
    <property type="match status" value="1"/>
</dbReference>